<evidence type="ECO:0000256" key="1">
    <source>
        <dbReference type="ARBA" id="ARBA00005187"/>
    </source>
</evidence>
<evidence type="ECO:0000259" key="4">
    <source>
        <dbReference type="Pfam" id="PF00733"/>
    </source>
</evidence>
<dbReference type="InterPro" id="IPR014729">
    <property type="entry name" value="Rossmann-like_a/b/a_fold"/>
</dbReference>
<evidence type="ECO:0000256" key="3">
    <source>
        <dbReference type="ARBA" id="ARBA00048741"/>
    </source>
</evidence>
<protein>
    <recommendedName>
        <fullName evidence="2">asparagine synthase (glutamine-hydrolyzing)</fullName>
        <ecNumber evidence="2">6.3.5.4</ecNumber>
    </recommendedName>
</protein>
<dbReference type="InterPro" id="IPR029055">
    <property type="entry name" value="Ntn_hydrolases_N"/>
</dbReference>
<proteinExistence type="predicted"/>
<accession>A0A955LVD1</accession>
<dbReference type="PANTHER" id="PTHR43284:SF1">
    <property type="entry name" value="ASPARAGINE SYNTHETASE"/>
    <property type="match status" value="1"/>
</dbReference>
<dbReference type="InterPro" id="IPR051786">
    <property type="entry name" value="ASN_synthetase/amidase"/>
</dbReference>
<dbReference type="GO" id="GO:0004066">
    <property type="term" value="F:asparagine synthase (glutamine-hydrolyzing) activity"/>
    <property type="evidence" value="ECO:0007669"/>
    <property type="project" value="UniProtKB-EC"/>
</dbReference>
<dbReference type="EC" id="6.3.5.4" evidence="2"/>
<dbReference type="SUPFAM" id="SSF52402">
    <property type="entry name" value="Adenine nucleotide alpha hydrolases-like"/>
    <property type="match status" value="1"/>
</dbReference>
<evidence type="ECO:0000256" key="2">
    <source>
        <dbReference type="ARBA" id="ARBA00012737"/>
    </source>
</evidence>
<comment type="catalytic activity">
    <reaction evidence="3">
        <text>L-aspartate + L-glutamine + ATP + H2O = L-asparagine + L-glutamate + AMP + diphosphate + H(+)</text>
        <dbReference type="Rhea" id="RHEA:12228"/>
        <dbReference type="ChEBI" id="CHEBI:15377"/>
        <dbReference type="ChEBI" id="CHEBI:15378"/>
        <dbReference type="ChEBI" id="CHEBI:29985"/>
        <dbReference type="ChEBI" id="CHEBI:29991"/>
        <dbReference type="ChEBI" id="CHEBI:30616"/>
        <dbReference type="ChEBI" id="CHEBI:33019"/>
        <dbReference type="ChEBI" id="CHEBI:58048"/>
        <dbReference type="ChEBI" id="CHEBI:58359"/>
        <dbReference type="ChEBI" id="CHEBI:456215"/>
        <dbReference type="EC" id="6.3.5.4"/>
    </reaction>
</comment>
<dbReference type="PANTHER" id="PTHR43284">
    <property type="entry name" value="ASPARAGINE SYNTHETASE (GLUTAMINE-HYDROLYZING)"/>
    <property type="match status" value="1"/>
</dbReference>
<comment type="caution">
    <text evidence="5">The sequence shown here is derived from an EMBL/GenBank/DDBJ whole genome shotgun (WGS) entry which is preliminary data.</text>
</comment>
<comment type="pathway">
    <text evidence="1">Amino-acid biosynthesis; L-asparagine biosynthesis; L-asparagine from L-aspartate (L-Gln route): step 1/1.</text>
</comment>
<dbReference type="Gene3D" id="3.40.50.620">
    <property type="entry name" value="HUPs"/>
    <property type="match status" value="1"/>
</dbReference>
<organism evidence="5 6">
    <name type="scientific">candidate division WWE3 bacterium</name>
    <dbReference type="NCBI Taxonomy" id="2053526"/>
    <lineage>
        <taxon>Bacteria</taxon>
        <taxon>Katanobacteria</taxon>
    </lineage>
</organism>
<reference evidence="5" key="1">
    <citation type="submission" date="2020-04" db="EMBL/GenBank/DDBJ databases">
        <authorList>
            <person name="Zhang T."/>
        </authorList>
    </citation>
    <scope>NUCLEOTIDE SEQUENCE</scope>
    <source>
        <strain evidence="5">HKST-UBA02</strain>
    </source>
</reference>
<dbReference type="SUPFAM" id="SSF56235">
    <property type="entry name" value="N-terminal nucleophile aminohydrolases (Ntn hydrolases)"/>
    <property type="match status" value="1"/>
</dbReference>
<dbReference type="GO" id="GO:0006529">
    <property type="term" value="P:asparagine biosynthetic process"/>
    <property type="evidence" value="ECO:0007669"/>
    <property type="project" value="InterPro"/>
</dbReference>
<gene>
    <name evidence="5" type="ORF">KC573_00850</name>
</gene>
<feature type="domain" description="Asparagine synthetase" evidence="4">
    <location>
        <begin position="194"/>
        <end position="489"/>
    </location>
</feature>
<dbReference type="Proteomes" id="UP000699691">
    <property type="component" value="Unassembled WGS sequence"/>
</dbReference>
<dbReference type="Pfam" id="PF00733">
    <property type="entry name" value="Asn_synthase"/>
    <property type="match status" value="1"/>
</dbReference>
<dbReference type="InterPro" id="IPR001962">
    <property type="entry name" value="Asn_synthase"/>
</dbReference>
<name>A0A955LVD1_UNCKA</name>
<evidence type="ECO:0000313" key="6">
    <source>
        <dbReference type="Proteomes" id="UP000699691"/>
    </source>
</evidence>
<dbReference type="EMBL" id="JAGQKY010000022">
    <property type="protein sequence ID" value="MCA9397351.1"/>
    <property type="molecule type" value="Genomic_DNA"/>
</dbReference>
<evidence type="ECO:0000313" key="5">
    <source>
        <dbReference type="EMBL" id="MCA9397351.1"/>
    </source>
</evidence>
<sequence length="562" mass="64669">MGYLIEISSDNTVKIETDFEYLRKGSCTLYYQGLNKNVAQNVIKAYVADNLTSYLNEGDFDNFVFFIKNEEKGRFAIYNDHFGSKEIFYKKDKDRNCVFVTDSVFTLPKEMLNISTQNLYEFFVFQNVLPPDTVYDGISCLPGGSYLSICEDKIEIVEYWDMDSLLNGKLESYPELIKLGDEALKESLTKNCGDSVAVALSGGVDSGGLLGMCVSKLKIKPITISVGGKGPQTIDLLSARKSAKYHNVEQHELYPSFDDMKDMWGNSVGLSQPVQAAASFAYSLINKKAEQAQADTVVYGFGAEMVLGNGMKLSKIANQLRYEKYIPDPILRVLYKIIGSMVAGSENRRRFLLASNDWVSRFMIVRSAYYPWTKKYMTKESSAFMNHVRDKVAVQFSDNLSIYDALVRLYVKSWVNYMQYRDMNAIARRYKVKPVIPFDSLRLVKVFFRLPVKHRKRNNWNKQLIRDIFKPYTPEHLYDNIARSIGVPYTEIFGAHFEEVLHYVEGSTLLSSLYDFNLLKKHLKHEPEPGFFLMFLFGVAVWYDANFYPERELEFQRLFDSN</sequence>
<dbReference type="AlphaFoldDB" id="A0A955LVD1"/>
<reference evidence="5" key="2">
    <citation type="journal article" date="2021" name="Microbiome">
        <title>Successional dynamics and alternative stable states in a saline activated sludge microbial community over 9 years.</title>
        <authorList>
            <person name="Wang Y."/>
            <person name="Ye J."/>
            <person name="Ju F."/>
            <person name="Liu L."/>
            <person name="Boyd J.A."/>
            <person name="Deng Y."/>
            <person name="Parks D.H."/>
            <person name="Jiang X."/>
            <person name="Yin X."/>
            <person name="Woodcroft B.J."/>
            <person name="Tyson G.W."/>
            <person name="Hugenholtz P."/>
            <person name="Polz M.F."/>
            <person name="Zhang T."/>
        </authorList>
    </citation>
    <scope>NUCLEOTIDE SEQUENCE</scope>
    <source>
        <strain evidence="5">HKST-UBA02</strain>
    </source>
</reference>